<name>A0A343JD79_9CLOT</name>
<dbReference type="GO" id="GO:0006777">
    <property type="term" value="P:Mo-molybdopterin cofactor biosynthetic process"/>
    <property type="evidence" value="ECO:0007669"/>
    <property type="project" value="UniProtKB-UniRule"/>
</dbReference>
<dbReference type="CDD" id="cd03522">
    <property type="entry name" value="MoeA_like"/>
    <property type="match status" value="1"/>
</dbReference>
<accession>A0A343JD79</accession>
<dbReference type="KEGG" id="cia:BEN51_08335"/>
<protein>
    <recommendedName>
        <fullName evidence="1">Molybdopterin molybdenumtransferase</fullName>
        <ecNumber evidence="1">2.10.1.1</ecNumber>
    </recommendedName>
</protein>
<dbReference type="EC" id="2.10.1.1" evidence="1"/>
<comment type="function">
    <text evidence="1">Catalyzes the insertion of molybdate into adenylated molybdopterin with the concomitant release of AMP.</text>
</comment>
<dbReference type="SUPFAM" id="SSF53218">
    <property type="entry name" value="Molybdenum cofactor biosynthesis proteins"/>
    <property type="match status" value="1"/>
</dbReference>
<comment type="catalytic activity">
    <reaction evidence="1">
        <text>adenylyl-molybdopterin + molybdate = Mo-molybdopterin + AMP + H(+)</text>
        <dbReference type="Rhea" id="RHEA:35047"/>
        <dbReference type="ChEBI" id="CHEBI:15378"/>
        <dbReference type="ChEBI" id="CHEBI:36264"/>
        <dbReference type="ChEBI" id="CHEBI:62727"/>
        <dbReference type="ChEBI" id="CHEBI:71302"/>
        <dbReference type="ChEBI" id="CHEBI:456215"/>
    </reaction>
</comment>
<dbReference type="RefSeq" id="WP_119865620.1">
    <property type="nucleotide sequence ID" value="NZ_CP016786.1"/>
</dbReference>
<dbReference type="InterPro" id="IPR036425">
    <property type="entry name" value="MoaB/Mog-like_dom_sf"/>
</dbReference>
<dbReference type="Proteomes" id="UP000264883">
    <property type="component" value="Chromosome"/>
</dbReference>
<dbReference type="PANTHER" id="PTHR10192:SF28">
    <property type="entry name" value="MOLYBDOPTERIN MOLYBDENUMTRANSFERASE"/>
    <property type="match status" value="1"/>
</dbReference>
<dbReference type="AlphaFoldDB" id="A0A343JD79"/>
<comment type="similarity">
    <text evidence="1">Belongs to the MoeA family.</text>
</comment>
<evidence type="ECO:0000259" key="2">
    <source>
        <dbReference type="SMART" id="SM00852"/>
    </source>
</evidence>
<dbReference type="EMBL" id="CP016786">
    <property type="protein sequence ID" value="ASW43487.1"/>
    <property type="molecule type" value="Genomic_DNA"/>
</dbReference>
<dbReference type="GO" id="GO:0061599">
    <property type="term" value="F:molybdopterin molybdotransferase activity"/>
    <property type="evidence" value="ECO:0007669"/>
    <property type="project" value="UniProtKB-UniRule"/>
</dbReference>
<dbReference type="Gene3D" id="3.40.980.10">
    <property type="entry name" value="MoaB/Mog-like domain"/>
    <property type="match status" value="1"/>
</dbReference>
<keyword evidence="4" id="KW-1185">Reference proteome</keyword>
<dbReference type="UniPathway" id="UPA00344"/>
<dbReference type="SMART" id="SM00852">
    <property type="entry name" value="MoCF_biosynth"/>
    <property type="match status" value="1"/>
</dbReference>
<proteinExistence type="inferred from homology"/>
<organism evidence="3 4">
    <name type="scientific">Clostridium isatidis</name>
    <dbReference type="NCBI Taxonomy" id="182773"/>
    <lineage>
        <taxon>Bacteria</taxon>
        <taxon>Bacillati</taxon>
        <taxon>Bacillota</taxon>
        <taxon>Clostridia</taxon>
        <taxon>Eubacteriales</taxon>
        <taxon>Clostridiaceae</taxon>
        <taxon>Clostridium</taxon>
    </lineage>
</organism>
<keyword evidence="1" id="KW-0500">Molybdenum</keyword>
<reference evidence="3 4" key="1">
    <citation type="submission" date="2016-08" db="EMBL/GenBank/DDBJ databases">
        <title>Complete Genome Sequence Of The Indigo Reducing Clostridium isatidis DSM15098.</title>
        <authorList>
            <person name="Little G.T."/>
            <person name="Minton N.P."/>
        </authorList>
    </citation>
    <scope>NUCLEOTIDE SEQUENCE [LARGE SCALE GENOMIC DNA]</scope>
    <source>
        <strain evidence="3 4">DSM 15098</strain>
    </source>
</reference>
<comment type="cofactor">
    <cofactor evidence="1">
        <name>Mg(2+)</name>
        <dbReference type="ChEBI" id="CHEBI:18420"/>
    </cofactor>
</comment>
<dbReference type="InterPro" id="IPR038987">
    <property type="entry name" value="MoeA-like"/>
</dbReference>
<keyword evidence="1" id="KW-0808">Transferase</keyword>
<sequence>MKIINVRDAVGVALCHDITKIVPGEFKGVAFKKGHIIREEDIEELLSLGKDHIYIWDDNEELIHENEAAEELFNMTCGEGTVAAEAKEGKIEIFAKIDGLLKIDVEKLIELNSIEEIVLSTIRNNTVVKKGDKIAATKVIPLAIKKDKLIEAGKLLKEKIIKIIPIIPKRIAIVTTGSEIYYGRIKDASKTAISKKIEKYNCEIIGQSILPDDKEKIKEAVIEWINKGAELILCTGGMSVDADDITPKAIEEVTGEIVSYGTPIFPGAMFLVSYKGELPILGLPGGVIFSKSTTFDVLLPRLLAGEKLTKKEIAKYSHGGLVITDEYL</sequence>
<feature type="domain" description="MoaB/Mog" evidence="2">
    <location>
        <begin position="172"/>
        <end position="304"/>
    </location>
</feature>
<keyword evidence="1" id="KW-0479">Metal-binding</keyword>
<dbReference type="OrthoDB" id="9767940at2"/>
<evidence type="ECO:0000313" key="4">
    <source>
        <dbReference type="Proteomes" id="UP000264883"/>
    </source>
</evidence>
<dbReference type="PANTHER" id="PTHR10192">
    <property type="entry name" value="MOLYBDOPTERIN BIOSYNTHESIS PROTEIN"/>
    <property type="match status" value="1"/>
</dbReference>
<keyword evidence="1" id="KW-0501">Molybdenum cofactor biosynthesis</keyword>
<dbReference type="Pfam" id="PF00994">
    <property type="entry name" value="MoCF_biosynth"/>
    <property type="match status" value="1"/>
</dbReference>
<dbReference type="GO" id="GO:0046872">
    <property type="term" value="F:metal ion binding"/>
    <property type="evidence" value="ECO:0007669"/>
    <property type="project" value="UniProtKB-UniRule"/>
</dbReference>
<comment type="pathway">
    <text evidence="1">Cofactor biosynthesis; molybdopterin biosynthesis.</text>
</comment>
<keyword evidence="1" id="KW-0460">Magnesium</keyword>
<evidence type="ECO:0000313" key="3">
    <source>
        <dbReference type="EMBL" id="ASW43487.1"/>
    </source>
</evidence>
<dbReference type="GO" id="GO:0005829">
    <property type="term" value="C:cytosol"/>
    <property type="evidence" value="ECO:0007669"/>
    <property type="project" value="TreeGrafter"/>
</dbReference>
<dbReference type="InterPro" id="IPR001453">
    <property type="entry name" value="MoaB/Mog_dom"/>
</dbReference>
<evidence type="ECO:0000256" key="1">
    <source>
        <dbReference type="RuleBase" id="RU365090"/>
    </source>
</evidence>
<gene>
    <name evidence="3" type="ORF">BEN51_08335</name>
</gene>